<evidence type="ECO:0000313" key="1">
    <source>
        <dbReference type="EMBL" id="GKV35072.1"/>
    </source>
</evidence>
<dbReference type="EMBL" id="BPVZ01000108">
    <property type="protein sequence ID" value="GKV35072.1"/>
    <property type="molecule type" value="Genomic_DNA"/>
</dbReference>
<keyword evidence="2" id="KW-1185">Reference proteome</keyword>
<protein>
    <submittedName>
        <fullName evidence="1">Uncharacterized protein</fullName>
    </submittedName>
</protein>
<evidence type="ECO:0000313" key="2">
    <source>
        <dbReference type="Proteomes" id="UP001054252"/>
    </source>
</evidence>
<accession>A0AAV5LD46</accession>
<name>A0AAV5LD46_9ROSI</name>
<dbReference type="AlphaFoldDB" id="A0AAV5LD46"/>
<dbReference type="Proteomes" id="UP001054252">
    <property type="component" value="Unassembled WGS sequence"/>
</dbReference>
<sequence>MHIIITFEMGNLGEKSSTRNLGSTLRAAWFFQKKADSDI</sequence>
<reference evidence="1 2" key="1">
    <citation type="journal article" date="2021" name="Commun. Biol.">
        <title>The genome of Shorea leprosula (Dipterocarpaceae) highlights the ecological relevance of drought in aseasonal tropical rainforests.</title>
        <authorList>
            <person name="Ng K.K.S."/>
            <person name="Kobayashi M.J."/>
            <person name="Fawcett J.A."/>
            <person name="Hatakeyama M."/>
            <person name="Paape T."/>
            <person name="Ng C.H."/>
            <person name="Ang C.C."/>
            <person name="Tnah L.H."/>
            <person name="Lee C.T."/>
            <person name="Nishiyama T."/>
            <person name="Sese J."/>
            <person name="O'Brien M.J."/>
            <person name="Copetti D."/>
            <person name="Mohd Noor M.I."/>
            <person name="Ong R.C."/>
            <person name="Putra M."/>
            <person name="Sireger I.Z."/>
            <person name="Indrioko S."/>
            <person name="Kosugi Y."/>
            <person name="Izuno A."/>
            <person name="Isagi Y."/>
            <person name="Lee S.L."/>
            <person name="Shimizu K.K."/>
        </authorList>
    </citation>
    <scope>NUCLEOTIDE SEQUENCE [LARGE SCALE GENOMIC DNA]</scope>
    <source>
        <strain evidence="1">214</strain>
    </source>
</reference>
<organism evidence="1 2">
    <name type="scientific">Rubroshorea leprosula</name>
    <dbReference type="NCBI Taxonomy" id="152421"/>
    <lineage>
        <taxon>Eukaryota</taxon>
        <taxon>Viridiplantae</taxon>
        <taxon>Streptophyta</taxon>
        <taxon>Embryophyta</taxon>
        <taxon>Tracheophyta</taxon>
        <taxon>Spermatophyta</taxon>
        <taxon>Magnoliopsida</taxon>
        <taxon>eudicotyledons</taxon>
        <taxon>Gunneridae</taxon>
        <taxon>Pentapetalae</taxon>
        <taxon>rosids</taxon>
        <taxon>malvids</taxon>
        <taxon>Malvales</taxon>
        <taxon>Dipterocarpaceae</taxon>
        <taxon>Rubroshorea</taxon>
    </lineage>
</organism>
<proteinExistence type="predicted"/>
<gene>
    <name evidence="1" type="ORF">SLEP1_g43386</name>
</gene>
<comment type="caution">
    <text evidence="1">The sequence shown here is derived from an EMBL/GenBank/DDBJ whole genome shotgun (WGS) entry which is preliminary data.</text>
</comment>